<name>A0A166ET01_9AGAM</name>
<reference evidence="3 4" key="1">
    <citation type="journal article" date="2016" name="Mol. Biol. Evol.">
        <title>Comparative Genomics of Early-Diverging Mushroom-Forming Fungi Provides Insights into the Origins of Lignocellulose Decay Capabilities.</title>
        <authorList>
            <person name="Nagy L.G."/>
            <person name="Riley R."/>
            <person name="Tritt A."/>
            <person name="Adam C."/>
            <person name="Daum C."/>
            <person name="Floudas D."/>
            <person name="Sun H."/>
            <person name="Yadav J.S."/>
            <person name="Pangilinan J."/>
            <person name="Larsson K.H."/>
            <person name="Matsuura K."/>
            <person name="Barry K."/>
            <person name="Labutti K."/>
            <person name="Kuo R."/>
            <person name="Ohm R.A."/>
            <person name="Bhattacharya S.S."/>
            <person name="Shirouzu T."/>
            <person name="Yoshinaga Y."/>
            <person name="Martin F.M."/>
            <person name="Grigoriev I.V."/>
            <person name="Hibbett D.S."/>
        </authorList>
    </citation>
    <scope>NUCLEOTIDE SEQUENCE [LARGE SCALE GENOMIC DNA]</scope>
    <source>
        <strain evidence="3 4">CBS 109695</strain>
    </source>
</reference>
<feature type="compositionally biased region" description="Low complexity" evidence="1">
    <location>
        <begin position="165"/>
        <end position="175"/>
    </location>
</feature>
<accession>A0A166ET01</accession>
<dbReference type="InterPro" id="IPR046528">
    <property type="entry name" value="DUF6593"/>
</dbReference>
<evidence type="ECO:0000259" key="2">
    <source>
        <dbReference type="Pfam" id="PF20236"/>
    </source>
</evidence>
<dbReference type="Proteomes" id="UP000076532">
    <property type="component" value="Unassembled WGS sequence"/>
</dbReference>
<dbReference type="EMBL" id="KV417597">
    <property type="protein sequence ID" value="KZP16078.1"/>
    <property type="molecule type" value="Genomic_DNA"/>
</dbReference>
<dbReference type="Pfam" id="PF20236">
    <property type="entry name" value="DUF6593"/>
    <property type="match status" value="2"/>
</dbReference>
<feature type="domain" description="DUF6593" evidence="2">
    <location>
        <begin position="10"/>
        <end position="157"/>
    </location>
</feature>
<keyword evidence="4" id="KW-1185">Reference proteome</keyword>
<evidence type="ECO:0000313" key="4">
    <source>
        <dbReference type="Proteomes" id="UP000076532"/>
    </source>
</evidence>
<feature type="domain" description="DUF6593" evidence="2">
    <location>
        <begin position="183"/>
        <end position="258"/>
    </location>
</feature>
<dbReference type="AlphaFoldDB" id="A0A166ET01"/>
<sequence>MNFTLTDTHTTNTDFIGPDGYVYYRIETPWKMFAKSTRVTAAREGGTHIIGTIEWHSFGNTALTVGGRQIVPLSSGMLSHSHIFKACNGVEYKWKEIGNANVLVVKGQSGFSVATFQRASGGLFSTIRPASLSVSPQGIPIGDDIVMTAIWFEEKRHRREQRSRSNNAASSNNSNMAMNMQMQNNISMSNGMSNGMITLQIFTACDGLEYKWNEKGRTNVLTSKGQSDVSIATFQRASNHIFSANKPASLSVAPQGMHTGGRHCDDCDLI</sequence>
<proteinExistence type="predicted"/>
<feature type="region of interest" description="Disordered" evidence="1">
    <location>
        <begin position="156"/>
        <end position="175"/>
    </location>
</feature>
<evidence type="ECO:0000256" key="1">
    <source>
        <dbReference type="SAM" id="MobiDB-lite"/>
    </source>
</evidence>
<evidence type="ECO:0000313" key="3">
    <source>
        <dbReference type="EMBL" id="KZP16078.1"/>
    </source>
</evidence>
<organism evidence="3 4">
    <name type="scientific">Athelia psychrophila</name>
    <dbReference type="NCBI Taxonomy" id="1759441"/>
    <lineage>
        <taxon>Eukaryota</taxon>
        <taxon>Fungi</taxon>
        <taxon>Dikarya</taxon>
        <taxon>Basidiomycota</taxon>
        <taxon>Agaricomycotina</taxon>
        <taxon>Agaricomycetes</taxon>
        <taxon>Agaricomycetidae</taxon>
        <taxon>Atheliales</taxon>
        <taxon>Atheliaceae</taxon>
        <taxon>Athelia</taxon>
    </lineage>
</organism>
<dbReference type="OrthoDB" id="3021178at2759"/>
<protein>
    <recommendedName>
        <fullName evidence="2">DUF6593 domain-containing protein</fullName>
    </recommendedName>
</protein>
<gene>
    <name evidence="3" type="ORF">FIBSPDRAFT_976479</name>
</gene>